<comment type="subcellular location">
    <subcellularLocation>
        <location evidence="1">Membrane</location>
        <topology evidence="1">Multi-pass membrane protein</topology>
    </subcellularLocation>
</comment>
<name>A0A2U2RTE1_BIFLN</name>
<proteinExistence type="predicted"/>
<dbReference type="RefSeq" id="WP_181365489.1">
    <property type="nucleotide sequence ID" value="NZ_PHUM01000004.1"/>
</dbReference>
<evidence type="ECO:0000313" key="8">
    <source>
        <dbReference type="Proteomes" id="UP000245582"/>
    </source>
</evidence>
<protein>
    <recommendedName>
        <fullName evidence="6">ABC-2 type transporter transmembrane domain-containing protein</fullName>
    </recommendedName>
</protein>
<evidence type="ECO:0000259" key="6">
    <source>
        <dbReference type="Pfam" id="PF01061"/>
    </source>
</evidence>
<feature type="domain" description="ABC-2 type transporter transmembrane" evidence="6">
    <location>
        <begin position="10"/>
        <end position="159"/>
    </location>
</feature>
<keyword evidence="4 5" id="KW-0472">Membrane</keyword>
<dbReference type="Pfam" id="PF01061">
    <property type="entry name" value="ABC2_membrane"/>
    <property type="match status" value="1"/>
</dbReference>
<comment type="caution">
    <text evidence="7">The sequence shown here is derived from an EMBL/GenBank/DDBJ whole genome shotgun (WGS) entry which is preliminary data.</text>
</comment>
<dbReference type="GO" id="GO:0016020">
    <property type="term" value="C:membrane"/>
    <property type="evidence" value="ECO:0007669"/>
    <property type="project" value="UniProtKB-SubCell"/>
</dbReference>
<gene>
    <name evidence="7" type="ORF">CWE05_04760</name>
</gene>
<dbReference type="Proteomes" id="UP000245582">
    <property type="component" value="Unassembled WGS sequence"/>
</dbReference>
<evidence type="ECO:0000256" key="2">
    <source>
        <dbReference type="ARBA" id="ARBA00022692"/>
    </source>
</evidence>
<keyword evidence="3 5" id="KW-1133">Transmembrane helix</keyword>
<dbReference type="GO" id="GO:0140359">
    <property type="term" value="F:ABC-type transporter activity"/>
    <property type="evidence" value="ECO:0007669"/>
    <property type="project" value="InterPro"/>
</dbReference>
<evidence type="ECO:0000256" key="1">
    <source>
        <dbReference type="ARBA" id="ARBA00004141"/>
    </source>
</evidence>
<evidence type="ECO:0000313" key="7">
    <source>
        <dbReference type="EMBL" id="PWH09143.1"/>
    </source>
</evidence>
<dbReference type="AlphaFoldDB" id="A0A2U2RTE1"/>
<evidence type="ECO:0000256" key="4">
    <source>
        <dbReference type="ARBA" id="ARBA00023136"/>
    </source>
</evidence>
<evidence type="ECO:0000256" key="5">
    <source>
        <dbReference type="SAM" id="Phobius"/>
    </source>
</evidence>
<keyword evidence="2 5" id="KW-0812">Transmembrane</keyword>
<organism evidence="7 8">
    <name type="scientific">Bifidobacterium longum</name>
    <dbReference type="NCBI Taxonomy" id="216816"/>
    <lineage>
        <taxon>Bacteria</taxon>
        <taxon>Bacillati</taxon>
        <taxon>Actinomycetota</taxon>
        <taxon>Actinomycetes</taxon>
        <taxon>Bifidobacteriales</taxon>
        <taxon>Bifidobacteriaceae</taxon>
        <taxon>Bifidobacterium</taxon>
    </lineage>
</organism>
<evidence type="ECO:0000256" key="3">
    <source>
        <dbReference type="ARBA" id="ARBA00022989"/>
    </source>
</evidence>
<dbReference type="EMBL" id="PHUM01000004">
    <property type="protein sequence ID" value="PWH09143.1"/>
    <property type="molecule type" value="Genomic_DNA"/>
</dbReference>
<feature type="transmembrane region" description="Helical" evidence="5">
    <location>
        <begin position="192"/>
        <end position="214"/>
    </location>
</feature>
<reference evidence="7 8" key="1">
    <citation type="submission" date="2017-11" db="EMBL/GenBank/DDBJ databases">
        <title>Draft genome sequence of Bifidobacterium longum UMA026, isolated from Holstein dairy cow feces.</title>
        <authorList>
            <person name="Albert K."/>
            <person name="Sela D.A."/>
        </authorList>
    </citation>
    <scope>NUCLEOTIDE SEQUENCE [LARGE SCALE GENOMIC DNA]</scope>
    <source>
        <strain evidence="7 8">UMA026</strain>
    </source>
</reference>
<accession>A0A2U2RTE1</accession>
<sequence>MIHQLLVLVILGACSMGSALSVRDIVSERAIYDRERAVGLAPTSYTASKLIVMGLQTLLQAAILTTAVSLGKPGPDHGVVTDSGIPELVLAIRLTAWTSALLGEVGSALVKSGEQTVPLLVVLVMAQLVFSGGMIPVTGRDSLELVSMIFPGRWGFSAAASDIGLNDLLYGPTKVPMFKKRMICGSAPTDQFWFNIGILGIMVVVFTIVLRICVSNAVAKMRRHS</sequence>
<dbReference type="InterPro" id="IPR013525">
    <property type="entry name" value="ABC2_TM"/>
</dbReference>